<protein>
    <recommendedName>
        <fullName evidence="3">Flagellar protein FlgJ N-terminal domain-containing protein</fullName>
    </recommendedName>
</protein>
<dbReference type="RefSeq" id="WP_319955350.1">
    <property type="nucleotide sequence ID" value="NZ_JAXAVX010000011.1"/>
</dbReference>
<reference evidence="1 2" key="1">
    <citation type="submission" date="2023-11" db="EMBL/GenBank/DDBJ databases">
        <authorList>
            <person name="Xu M."/>
            <person name="Jiang T."/>
        </authorList>
    </citation>
    <scope>NUCLEOTIDE SEQUENCE [LARGE SCALE GENOMIC DNA]</scope>
    <source>
        <strain evidence="1 2">SD</strain>
    </source>
</reference>
<dbReference type="Proteomes" id="UP001277761">
    <property type="component" value="Unassembled WGS sequence"/>
</dbReference>
<proteinExistence type="predicted"/>
<dbReference type="EMBL" id="JAXAVX010000011">
    <property type="protein sequence ID" value="MDX8153200.1"/>
    <property type="molecule type" value="Genomic_DNA"/>
</dbReference>
<sequence>MTVPAVAGGVLPSLPVAGVPRAVREGAREVQDAYRSALAFEQVLVQQLAEGLTETATPAGEDAGSATSQAYRQQLPQALADGVGAAGGLGLAAQLYPGFLPTTSPPDPQRSTP</sequence>
<evidence type="ECO:0000313" key="1">
    <source>
        <dbReference type="EMBL" id="MDX8153200.1"/>
    </source>
</evidence>
<organism evidence="1 2">
    <name type="scientific">Patulibacter brassicae</name>
    <dbReference type="NCBI Taxonomy" id="1705717"/>
    <lineage>
        <taxon>Bacteria</taxon>
        <taxon>Bacillati</taxon>
        <taxon>Actinomycetota</taxon>
        <taxon>Thermoleophilia</taxon>
        <taxon>Solirubrobacterales</taxon>
        <taxon>Patulibacteraceae</taxon>
        <taxon>Patulibacter</taxon>
    </lineage>
</organism>
<evidence type="ECO:0008006" key="3">
    <source>
        <dbReference type="Google" id="ProtNLM"/>
    </source>
</evidence>
<accession>A0ABU4VQY7</accession>
<name>A0ABU4VQY7_9ACTN</name>
<keyword evidence="2" id="KW-1185">Reference proteome</keyword>
<comment type="caution">
    <text evidence="1">The sequence shown here is derived from an EMBL/GenBank/DDBJ whole genome shotgun (WGS) entry which is preliminary data.</text>
</comment>
<gene>
    <name evidence="1" type="ORF">SK069_16500</name>
</gene>
<evidence type="ECO:0000313" key="2">
    <source>
        <dbReference type="Proteomes" id="UP001277761"/>
    </source>
</evidence>